<evidence type="ECO:0000313" key="3">
    <source>
        <dbReference type="Proteomes" id="UP000092495"/>
    </source>
</evidence>
<dbReference type="KEGG" id="pdg:BCM40_07985"/>
<feature type="transmembrane region" description="Helical" evidence="1">
    <location>
        <begin position="127"/>
        <end position="159"/>
    </location>
</feature>
<gene>
    <name evidence="2" type="ORF">BCM40_07985</name>
</gene>
<evidence type="ECO:0000256" key="1">
    <source>
        <dbReference type="SAM" id="Phobius"/>
    </source>
</evidence>
<keyword evidence="1" id="KW-1133">Transmembrane helix</keyword>
<feature type="transmembrane region" description="Helical" evidence="1">
    <location>
        <begin position="59"/>
        <end position="78"/>
    </location>
</feature>
<feature type="transmembrane region" description="Helical" evidence="1">
    <location>
        <begin position="5"/>
        <end position="21"/>
    </location>
</feature>
<accession>A0A1C7EGX6</accession>
<keyword evidence="1" id="KW-0812">Transmembrane</keyword>
<dbReference type="Proteomes" id="UP000092495">
    <property type="component" value="Chromosome"/>
</dbReference>
<reference evidence="2" key="1">
    <citation type="submission" date="2016-10" db="EMBL/GenBank/DDBJ databases">
        <authorList>
            <person name="See-Too W.S."/>
        </authorList>
    </citation>
    <scope>NUCLEOTIDE SEQUENCE</scope>
    <source>
        <strain evidence="2">DSM 22276</strain>
    </source>
</reference>
<dbReference type="AlphaFoldDB" id="A0A1C7EGX6"/>
<protein>
    <recommendedName>
        <fullName evidence="4">Permease</fullName>
    </recommendedName>
</protein>
<dbReference type="RefSeq" id="WP_065526350.1">
    <property type="nucleotide sequence ID" value="NZ_CP016543.2"/>
</dbReference>
<dbReference type="OrthoDB" id="68404at2"/>
<name>A0A1C7EGX6_9BACL</name>
<keyword evidence="3" id="KW-1185">Reference proteome</keyword>
<feature type="transmembrane region" description="Helical" evidence="1">
    <location>
        <begin position="27"/>
        <end position="47"/>
    </location>
</feature>
<feature type="transmembrane region" description="Helical" evidence="1">
    <location>
        <begin position="93"/>
        <end position="115"/>
    </location>
</feature>
<dbReference type="EMBL" id="CP016543">
    <property type="protein sequence ID" value="ANU23313.1"/>
    <property type="molecule type" value="Genomic_DNA"/>
</dbReference>
<keyword evidence="1" id="KW-0472">Membrane</keyword>
<evidence type="ECO:0008006" key="4">
    <source>
        <dbReference type="Google" id="ProtNLM"/>
    </source>
</evidence>
<sequence length="173" mass="19799">MKHLIFKVLIFIVFILIIILSDTPYLIKVILSGIMLFFLLPFGDEVFSKERLTRKVKAAFVSTATFVVLLYLFPALIYKDALVLSSVEESASFFYVVLFSSFLGFFVYGLPVSLLSDWISIRFTYRFAMAAFVHIGFGLLLFQFLYILPAVCAVVFLIVDEMLRTKSITRLNN</sequence>
<proteinExistence type="predicted"/>
<organism evidence="2 3">
    <name type="scientific">Planococcus donghaensis</name>
    <dbReference type="NCBI Taxonomy" id="414778"/>
    <lineage>
        <taxon>Bacteria</taxon>
        <taxon>Bacillati</taxon>
        <taxon>Bacillota</taxon>
        <taxon>Bacilli</taxon>
        <taxon>Bacillales</taxon>
        <taxon>Caryophanaceae</taxon>
        <taxon>Planococcus</taxon>
    </lineage>
</organism>
<evidence type="ECO:0000313" key="2">
    <source>
        <dbReference type="EMBL" id="ANU23313.1"/>
    </source>
</evidence>